<gene>
    <name evidence="1" type="ORF">GLV81_16565</name>
</gene>
<sequence length="243" mass="28145">MSQWNELIEKQDWRGRIPFILRRTIKGKIWKRVKFREVDIYEHNFMDCQFLNCAFEHCRIGNNVTYDNCLWQNCSFSGQYSSLGSPAVYRNCRFVETKFKNGLWSNLVFDNCLFSGEFANVYWEGRWADSGKPNLQFSKCDMQAATFKNVTIKNGLTLDSILLPKTGLRLFDNNNEAFTNALLKGVEAAQDDARISLKVMADFAEGQHPVLYDDTHLDHHPGIRGTDSREAFESIAKAFELRR</sequence>
<evidence type="ECO:0000313" key="2">
    <source>
        <dbReference type="Proteomes" id="UP000426027"/>
    </source>
</evidence>
<name>A0A6I6G9M4_9BACT</name>
<dbReference type="RefSeq" id="WP_157479858.1">
    <property type="nucleotide sequence ID" value="NZ_CP046566.1"/>
</dbReference>
<evidence type="ECO:0000313" key="1">
    <source>
        <dbReference type="EMBL" id="QGW29506.1"/>
    </source>
</evidence>
<protein>
    <recommendedName>
        <fullName evidence="3">Pentapeptide repeat-containing protein</fullName>
    </recommendedName>
</protein>
<dbReference type="Proteomes" id="UP000426027">
    <property type="component" value="Chromosome"/>
</dbReference>
<reference evidence="1 2" key="1">
    <citation type="submission" date="2019-11" db="EMBL/GenBank/DDBJ databases">
        <authorList>
            <person name="Im W.T."/>
        </authorList>
    </citation>
    <scope>NUCLEOTIDE SEQUENCE [LARGE SCALE GENOMIC DNA]</scope>
    <source>
        <strain evidence="1 2">SB-02</strain>
    </source>
</reference>
<evidence type="ECO:0008006" key="3">
    <source>
        <dbReference type="Google" id="ProtNLM"/>
    </source>
</evidence>
<dbReference type="KEGG" id="fls:GLV81_16565"/>
<organism evidence="1 2">
    <name type="scientific">Phnomibacter ginsenosidimutans</name>
    <dbReference type="NCBI Taxonomy" id="2676868"/>
    <lineage>
        <taxon>Bacteria</taxon>
        <taxon>Pseudomonadati</taxon>
        <taxon>Bacteroidota</taxon>
        <taxon>Chitinophagia</taxon>
        <taxon>Chitinophagales</taxon>
        <taxon>Chitinophagaceae</taxon>
        <taxon>Phnomibacter</taxon>
    </lineage>
</organism>
<keyword evidence="2" id="KW-1185">Reference proteome</keyword>
<dbReference type="SUPFAM" id="SSF141571">
    <property type="entry name" value="Pentapeptide repeat-like"/>
    <property type="match status" value="1"/>
</dbReference>
<accession>A0A6I6G9M4</accession>
<dbReference type="AlphaFoldDB" id="A0A6I6G9M4"/>
<proteinExistence type="predicted"/>
<dbReference type="Gene3D" id="2.160.20.80">
    <property type="entry name" value="E3 ubiquitin-protein ligase SopA"/>
    <property type="match status" value="2"/>
</dbReference>
<dbReference type="EMBL" id="CP046566">
    <property type="protein sequence ID" value="QGW29506.1"/>
    <property type="molecule type" value="Genomic_DNA"/>
</dbReference>